<keyword evidence="1" id="KW-0732">Signal</keyword>
<gene>
    <name evidence="2" type="ORF">FHW23_001178</name>
</gene>
<dbReference type="EMBL" id="JACGXP010000002">
    <property type="protein sequence ID" value="MBA8989932.1"/>
    <property type="molecule type" value="Genomic_DNA"/>
</dbReference>
<accession>A0AAW3T4V4</accession>
<evidence type="ECO:0000313" key="3">
    <source>
        <dbReference type="Proteomes" id="UP000590225"/>
    </source>
</evidence>
<sequence>MKFSESRKRALAAVAACAVAASAMIGVAPAGAVEASSETSGTQAYGAEGRAAWAYYYKIISKSSSGSYVGSQKLASCGSRNTAVTCSLNQGSTATRSIGLDLGASRGWAAGQLKISSSTSQNVSVTCSKQKVPKGKQLVAYPVGVRHKYKIQKHMTGGGKDYVTGTSGWLYAFNPGNARVACDIKSF</sequence>
<organism evidence="2 3">
    <name type="scientific">Curtobacterium pusillum</name>
    <dbReference type="NCBI Taxonomy" id="69373"/>
    <lineage>
        <taxon>Bacteria</taxon>
        <taxon>Bacillati</taxon>
        <taxon>Actinomycetota</taxon>
        <taxon>Actinomycetes</taxon>
        <taxon>Micrococcales</taxon>
        <taxon>Microbacteriaceae</taxon>
        <taxon>Curtobacterium</taxon>
    </lineage>
</organism>
<dbReference type="InterPro" id="IPR006311">
    <property type="entry name" value="TAT_signal"/>
</dbReference>
<evidence type="ECO:0000256" key="1">
    <source>
        <dbReference type="SAM" id="SignalP"/>
    </source>
</evidence>
<feature type="signal peptide" evidence="1">
    <location>
        <begin position="1"/>
        <end position="32"/>
    </location>
</feature>
<evidence type="ECO:0000313" key="2">
    <source>
        <dbReference type="EMBL" id="MBA8989932.1"/>
    </source>
</evidence>
<protein>
    <recommendedName>
        <fullName evidence="4">Tat pathway signal sequence domain protein</fullName>
    </recommendedName>
</protein>
<name>A0AAW3T4V4_9MICO</name>
<comment type="caution">
    <text evidence="2">The sequence shown here is derived from an EMBL/GenBank/DDBJ whole genome shotgun (WGS) entry which is preliminary data.</text>
</comment>
<reference evidence="2 3" key="1">
    <citation type="submission" date="2020-07" db="EMBL/GenBank/DDBJ databases">
        <title>Above-ground endophytic microbial communities from plants in different locations in the United States.</title>
        <authorList>
            <person name="Frank C."/>
        </authorList>
    </citation>
    <scope>NUCLEOTIDE SEQUENCE [LARGE SCALE GENOMIC DNA]</scope>
    <source>
        <strain evidence="2 3">WPL5_2</strain>
    </source>
</reference>
<dbReference type="AlphaFoldDB" id="A0AAW3T4V4"/>
<dbReference type="RefSeq" id="WP_182515532.1">
    <property type="nucleotide sequence ID" value="NZ_JACGXP010000002.1"/>
</dbReference>
<evidence type="ECO:0008006" key="4">
    <source>
        <dbReference type="Google" id="ProtNLM"/>
    </source>
</evidence>
<proteinExistence type="predicted"/>
<feature type="chain" id="PRO_5043475722" description="Tat pathway signal sequence domain protein" evidence="1">
    <location>
        <begin position="33"/>
        <end position="187"/>
    </location>
</feature>
<dbReference type="PROSITE" id="PS51318">
    <property type="entry name" value="TAT"/>
    <property type="match status" value="1"/>
</dbReference>
<dbReference type="Proteomes" id="UP000590225">
    <property type="component" value="Unassembled WGS sequence"/>
</dbReference>